<dbReference type="InterPro" id="IPR004722">
    <property type="entry name" value="DHOase"/>
</dbReference>
<feature type="binding site" evidence="6">
    <location>
        <position position="84"/>
    </location>
    <ligand>
        <name>Zn(2+)</name>
        <dbReference type="ChEBI" id="CHEBI:29105"/>
        <label>1</label>
    </ligand>
</feature>
<feature type="binding site" evidence="6">
    <location>
        <begin position="86"/>
        <end position="88"/>
    </location>
    <ligand>
        <name>substrate</name>
    </ligand>
</feature>
<dbReference type="NCBIfam" id="TIGR00857">
    <property type="entry name" value="pyrC_multi"/>
    <property type="match status" value="1"/>
</dbReference>
<dbReference type="GO" id="GO:0004151">
    <property type="term" value="F:dihydroorotase activity"/>
    <property type="evidence" value="ECO:0007669"/>
    <property type="project" value="UniProtKB-UniRule"/>
</dbReference>
<dbReference type="InterPro" id="IPR011059">
    <property type="entry name" value="Metal-dep_hydrolase_composite"/>
</dbReference>
<comment type="pathway">
    <text evidence="6">Pyrimidine metabolism; UMP biosynthesis via de novo pathway; (S)-dihydroorotate from bicarbonate: step 3/3.</text>
</comment>
<evidence type="ECO:0000313" key="9">
    <source>
        <dbReference type="Proteomes" id="UP000481852"/>
    </source>
</evidence>
<dbReference type="PROSITE" id="PS00483">
    <property type="entry name" value="DIHYDROOROTASE_2"/>
    <property type="match status" value="1"/>
</dbReference>
<evidence type="ECO:0000256" key="4">
    <source>
        <dbReference type="ARBA" id="ARBA00022801"/>
    </source>
</evidence>
<feature type="binding site" evidence="6">
    <location>
        <position position="333"/>
    </location>
    <ligand>
        <name>substrate</name>
    </ligand>
</feature>
<name>A0A6L5X2F3_9FIRM</name>
<feature type="binding site" evidence="6">
    <location>
        <position position="176"/>
    </location>
    <ligand>
        <name>Zn(2+)</name>
        <dbReference type="ChEBI" id="CHEBI:29105"/>
        <label>2</label>
    </ligand>
</feature>
<proteinExistence type="inferred from homology"/>
<dbReference type="InterPro" id="IPR032466">
    <property type="entry name" value="Metal_Hydrolase"/>
</dbReference>
<keyword evidence="6" id="KW-0862">Zinc</keyword>
<comment type="cofactor">
    <cofactor evidence="6">
        <name>Zn(2+)</name>
        <dbReference type="ChEBI" id="CHEBI:29105"/>
    </cofactor>
    <text evidence="6">Binds 2 Zn(2+) ions per subunit.</text>
</comment>
<dbReference type="PANTHER" id="PTHR43668">
    <property type="entry name" value="ALLANTOINASE"/>
    <property type="match status" value="1"/>
</dbReference>
<comment type="function">
    <text evidence="1 6">Catalyzes the reversible cyclization of carbamoyl aspartate to dihydroorotate.</text>
</comment>
<evidence type="ECO:0000256" key="3">
    <source>
        <dbReference type="ARBA" id="ARBA00022723"/>
    </source>
</evidence>
<feature type="binding site" evidence="6">
    <location>
        <position position="86"/>
    </location>
    <ligand>
        <name>Zn(2+)</name>
        <dbReference type="ChEBI" id="CHEBI:29105"/>
        <label>1</label>
    </ligand>
</feature>
<dbReference type="GO" id="GO:0008270">
    <property type="term" value="F:zinc ion binding"/>
    <property type="evidence" value="ECO:0007669"/>
    <property type="project" value="UniProtKB-UniRule"/>
</dbReference>
<dbReference type="InterPro" id="IPR050138">
    <property type="entry name" value="DHOase/Allantoinase_Hydrolase"/>
</dbReference>
<keyword evidence="3 6" id="KW-0479">Metal-binding</keyword>
<dbReference type="GO" id="GO:0004038">
    <property type="term" value="F:allantoinase activity"/>
    <property type="evidence" value="ECO:0007669"/>
    <property type="project" value="TreeGrafter"/>
</dbReference>
<evidence type="ECO:0000256" key="1">
    <source>
        <dbReference type="ARBA" id="ARBA00002368"/>
    </source>
</evidence>
<dbReference type="AlphaFoldDB" id="A0A6L5X2F3"/>
<feature type="binding site" evidence="6">
    <location>
        <position position="256"/>
    </location>
    <ligand>
        <name>Zn(2+)</name>
        <dbReference type="ChEBI" id="CHEBI:29105"/>
        <label>2</label>
    </ligand>
</feature>
<dbReference type="GO" id="GO:0006145">
    <property type="term" value="P:purine nucleobase catabolic process"/>
    <property type="evidence" value="ECO:0007669"/>
    <property type="project" value="TreeGrafter"/>
</dbReference>
<keyword evidence="9" id="KW-1185">Reference proteome</keyword>
<evidence type="ECO:0000259" key="7">
    <source>
        <dbReference type="Pfam" id="PF12890"/>
    </source>
</evidence>
<feature type="binding site" evidence="6">
    <location>
        <position position="203"/>
    </location>
    <ligand>
        <name>Zn(2+)</name>
        <dbReference type="ChEBI" id="CHEBI:29105"/>
        <label>2</label>
    </ligand>
</feature>
<reference evidence="8 9" key="1">
    <citation type="submission" date="2019-08" db="EMBL/GenBank/DDBJ databases">
        <title>In-depth cultivation of the pig gut microbiome towards novel bacterial diversity and tailored functional studies.</title>
        <authorList>
            <person name="Wylensek D."/>
            <person name="Hitch T.C.A."/>
            <person name="Clavel T."/>
        </authorList>
    </citation>
    <scope>NUCLEOTIDE SEQUENCE [LARGE SCALE GENOMIC DNA]</scope>
    <source>
        <strain evidence="8 9">Oil+RF-744-WCA-WT-11</strain>
    </source>
</reference>
<dbReference type="Gene3D" id="2.30.40.10">
    <property type="entry name" value="Urease, subunit C, domain 1"/>
    <property type="match status" value="1"/>
</dbReference>
<dbReference type="PROSITE" id="PS00482">
    <property type="entry name" value="DIHYDROOROTASE_1"/>
    <property type="match status" value="1"/>
</dbReference>
<dbReference type="SUPFAM" id="SSF51338">
    <property type="entry name" value="Composite domain of metallo-dependent hydrolases"/>
    <property type="match status" value="1"/>
</dbReference>
<dbReference type="SUPFAM" id="SSF51556">
    <property type="entry name" value="Metallo-dependent hydrolases"/>
    <property type="match status" value="1"/>
</dbReference>
<dbReference type="EC" id="3.5.2.3" evidence="6"/>
<feature type="binding site" evidence="6">
    <location>
        <position position="329"/>
    </location>
    <ligand>
        <name>Zn(2+)</name>
        <dbReference type="ChEBI" id="CHEBI:29105"/>
        <label>1</label>
    </ligand>
</feature>
<dbReference type="UniPathway" id="UPA00070">
    <property type="reaction ID" value="UER00117"/>
</dbReference>
<dbReference type="GO" id="GO:0044205">
    <property type="term" value="P:'de novo' UMP biosynthetic process"/>
    <property type="evidence" value="ECO:0007669"/>
    <property type="project" value="UniProtKB-UniRule"/>
</dbReference>
<accession>A0A6L5X2F3</accession>
<evidence type="ECO:0000256" key="6">
    <source>
        <dbReference type="HAMAP-Rule" id="MF_00220"/>
    </source>
</evidence>
<comment type="catalytic activity">
    <reaction evidence="6">
        <text>(S)-dihydroorotate + H2O = N-carbamoyl-L-aspartate + H(+)</text>
        <dbReference type="Rhea" id="RHEA:24296"/>
        <dbReference type="ChEBI" id="CHEBI:15377"/>
        <dbReference type="ChEBI" id="CHEBI:15378"/>
        <dbReference type="ChEBI" id="CHEBI:30864"/>
        <dbReference type="ChEBI" id="CHEBI:32814"/>
        <dbReference type="EC" id="3.5.2.3"/>
    </reaction>
</comment>
<dbReference type="InterPro" id="IPR024403">
    <property type="entry name" value="DHOase_cat"/>
</dbReference>
<dbReference type="InterPro" id="IPR002195">
    <property type="entry name" value="Dihydroorotase_CS"/>
</dbReference>
<dbReference type="RefSeq" id="WP_154524372.1">
    <property type="nucleotide sequence ID" value="NZ_JAXFDQ010000014.1"/>
</dbReference>
<organism evidence="8 9">
    <name type="scientific">Porcincola intestinalis</name>
    <dbReference type="NCBI Taxonomy" id="2606632"/>
    <lineage>
        <taxon>Bacteria</taxon>
        <taxon>Bacillati</taxon>
        <taxon>Bacillota</taxon>
        <taxon>Clostridia</taxon>
        <taxon>Lachnospirales</taxon>
        <taxon>Lachnospiraceae</taxon>
        <taxon>Porcincola</taxon>
    </lineage>
</organism>
<dbReference type="CDD" id="cd01317">
    <property type="entry name" value="DHOase_IIa"/>
    <property type="match status" value="1"/>
</dbReference>
<protein>
    <recommendedName>
        <fullName evidence="6">Dihydroorotase</fullName>
        <shortName evidence="6">DHOase</shortName>
        <ecNumber evidence="6">3.5.2.3</ecNumber>
    </recommendedName>
</protein>
<dbReference type="Proteomes" id="UP000481852">
    <property type="component" value="Unassembled WGS sequence"/>
</dbReference>
<evidence type="ECO:0000313" key="8">
    <source>
        <dbReference type="EMBL" id="MSS14511.1"/>
    </source>
</evidence>
<keyword evidence="5 6" id="KW-0665">Pyrimidine biosynthesis</keyword>
<sequence length="458" mass="49107">MQILIRGGRLLDPLSGTDKVTDVLIEDGCVTQIGDGLTFPAPKKKKIVKEASVSGETVDEASTDMAVTIDASGCWVMPGFVDLHVHLRDPGQTYKEDIGTGSQAAACGGFTTICAMPNTKPVIDNPDKLNYVRFKSAALSPIHVMQIGSITKGEKGEELSDIAGLADAGAPAISEDGRSVENAALMKQAMREAVKAGIPVFDHCEDKKLAGKGVVNEDENAVRLGLPGIPDSAEDVIAARDILLARETGAHLHLCHVSTRESVEMIRFAKSKGVHVTAEVTPHHFTLCSDDILADDPMFKMNPPVRTAADREALIEGLRDGTIDCIATDHAPHAVSEKFGSMLTSAFGIVGLETALPLAVTRLVEPGILSPLDLARVMSTAPAQVADLTRQYGDGKIEVGNPADITIVRPDEEWTIDKKQFLSKGRNTPFEGWKVRGRVKVTICDGEIVYTDKRRQTS</sequence>
<feature type="binding site" evidence="6">
    <location>
        <position position="118"/>
    </location>
    <ligand>
        <name>substrate</name>
    </ligand>
</feature>
<dbReference type="GO" id="GO:0005737">
    <property type="term" value="C:cytoplasm"/>
    <property type="evidence" value="ECO:0007669"/>
    <property type="project" value="TreeGrafter"/>
</dbReference>
<dbReference type="Pfam" id="PF12890">
    <property type="entry name" value="DHOase"/>
    <property type="match status" value="1"/>
</dbReference>
<feature type="binding site" evidence="6">
    <location>
        <position position="302"/>
    </location>
    <ligand>
        <name>substrate</name>
    </ligand>
</feature>
<dbReference type="Gene3D" id="3.20.20.140">
    <property type="entry name" value="Metal-dependent hydrolases"/>
    <property type="match status" value="1"/>
</dbReference>
<keyword evidence="4 6" id="KW-0378">Hydrolase</keyword>
<dbReference type="HAMAP" id="MF_00220_B">
    <property type="entry name" value="PyrC_classI_B"/>
    <property type="match status" value="1"/>
</dbReference>
<gene>
    <name evidence="6" type="primary">pyrC</name>
    <name evidence="8" type="ORF">FYJ35_05550</name>
</gene>
<feature type="active site" evidence="6">
    <location>
        <position position="329"/>
    </location>
</feature>
<dbReference type="EMBL" id="VULZ01000004">
    <property type="protein sequence ID" value="MSS14511.1"/>
    <property type="molecule type" value="Genomic_DNA"/>
</dbReference>
<comment type="similarity">
    <text evidence="2 6">Belongs to the metallo-dependent hydrolases superfamily. DHOase family. Class I DHOase subfamily.</text>
</comment>
<evidence type="ECO:0000256" key="5">
    <source>
        <dbReference type="ARBA" id="ARBA00022975"/>
    </source>
</evidence>
<dbReference type="PANTHER" id="PTHR43668:SF2">
    <property type="entry name" value="ALLANTOINASE"/>
    <property type="match status" value="1"/>
</dbReference>
<feature type="domain" description="Dihydroorotase catalytic" evidence="7">
    <location>
        <begin position="76"/>
        <end position="262"/>
    </location>
</feature>
<feature type="binding site" evidence="6">
    <location>
        <begin position="347"/>
        <end position="348"/>
    </location>
    <ligand>
        <name>substrate</name>
    </ligand>
</feature>
<feature type="binding site" evidence="6">
    <location>
        <position position="176"/>
    </location>
    <ligand>
        <name>Zn(2+)</name>
        <dbReference type="ChEBI" id="CHEBI:29105"/>
        <label>1</label>
    </ligand>
</feature>
<comment type="caution">
    <text evidence="8">The sequence shown here is derived from an EMBL/GenBank/DDBJ whole genome shotgun (WGS) entry which is preliminary data.</text>
</comment>
<evidence type="ECO:0000256" key="2">
    <source>
        <dbReference type="ARBA" id="ARBA00010286"/>
    </source>
</evidence>